<name>A0ABM8TXD4_9BURK</name>
<keyword evidence="2" id="KW-1185">Reference proteome</keyword>
<evidence type="ECO:0000313" key="2">
    <source>
        <dbReference type="Proteomes" id="UP000789752"/>
    </source>
</evidence>
<dbReference type="Proteomes" id="UP000789752">
    <property type="component" value="Unassembled WGS sequence"/>
</dbReference>
<gene>
    <name evidence="1" type="ORF">R54767_00113</name>
</gene>
<proteinExistence type="predicted"/>
<reference evidence="1 2" key="1">
    <citation type="submission" date="2021-04" db="EMBL/GenBank/DDBJ databases">
        <authorList>
            <person name="Vanwijnsberghe S."/>
        </authorList>
    </citation>
    <scope>NUCLEOTIDE SEQUENCE [LARGE SCALE GENOMIC DNA]</scope>
    <source>
        <strain evidence="1 2">LMG 32171</strain>
    </source>
</reference>
<comment type="caution">
    <text evidence="1">The sequence shown here is derived from an EMBL/GenBank/DDBJ whole genome shotgun (WGS) entry which is preliminary data.</text>
</comment>
<accession>A0ABM8TXD4</accession>
<organism evidence="1 2">
    <name type="scientific">Paraburkholderia gardini</name>
    <dbReference type="NCBI Taxonomy" id="2823469"/>
    <lineage>
        <taxon>Bacteria</taxon>
        <taxon>Pseudomonadati</taxon>
        <taxon>Pseudomonadota</taxon>
        <taxon>Betaproteobacteria</taxon>
        <taxon>Burkholderiales</taxon>
        <taxon>Burkholderiaceae</taxon>
        <taxon>Paraburkholderia</taxon>
    </lineage>
</organism>
<protein>
    <submittedName>
        <fullName evidence="1">Uncharacterized protein</fullName>
    </submittedName>
</protein>
<sequence>MGCHSPEMTHRETVSFRSDFLLPTFLWQDAPKEVPLGDKEK</sequence>
<evidence type="ECO:0000313" key="1">
    <source>
        <dbReference type="EMBL" id="CAG4885948.1"/>
    </source>
</evidence>
<dbReference type="EMBL" id="CAJQYY010000001">
    <property type="protein sequence ID" value="CAG4885948.1"/>
    <property type="molecule type" value="Genomic_DNA"/>
</dbReference>